<proteinExistence type="predicted"/>
<dbReference type="RefSeq" id="WP_055145836.1">
    <property type="nucleotide sequence ID" value="NZ_JXSZ01000006.1"/>
</dbReference>
<keyword evidence="3" id="KW-1185">Reference proteome</keyword>
<protein>
    <recommendedName>
        <fullName evidence="4">DUF983 domain-containing protein</fullName>
    </recommendedName>
</protein>
<dbReference type="Proteomes" id="UP000050454">
    <property type="component" value="Unassembled WGS sequence"/>
</dbReference>
<accession>A0A0P7BCQ2</accession>
<feature type="transmembrane region" description="Helical" evidence="1">
    <location>
        <begin position="85"/>
        <end position="107"/>
    </location>
</feature>
<organism evidence="2 3">
    <name type="scientific">Jiulongibacter sediminis</name>
    <dbReference type="NCBI Taxonomy" id="1605367"/>
    <lineage>
        <taxon>Bacteria</taxon>
        <taxon>Pseudomonadati</taxon>
        <taxon>Bacteroidota</taxon>
        <taxon>Cytophagia</taxon>
        <taxon>Cytophagales</taxon>
        <taxon>Leadbetterellaceae</taxon>
        <taxon>Jiulongibacter</taxon>
    </lineage>
</organism>
<name>A0A0P7BCQ2_9BACT</name>
<evidence type="ECO:0000313" key="2">
    <source>
        <dbReference type="EMBL" id="KPM48384.1"/>
    </source>
</evidence>
<dbReference type="InterPro" id="IPR009325">
    <property type="entry name" value="DUF983"/>
</dbReference>
<keyword evidence="1" id="KW-1133">Transmembrane helix</keyword>
<evidence type="ECO:0008006" key="4">
    <source>
        <dbReference type="Google" id="ProtNLM"/>
    </source>
</evidence>
<dbReference type="OrthoDB" id="9790326at2"/>
<feature type="transmembrane region" description="Helical" evidence="1">
    <location>
        <begin position="58"/>
        <end position="79"/>
    </location>
</feature>
<keyword evidence="1" id="KW-0472">Membrane</keyword>
<gene>
    <name evidence="2" type="ORF">AFM12_06990</name>
</gene>
<keyword evidence="1" id="KW-0812">Transmembrane</keyword>
<dbReference type="AlphaFoldDB" id="A0A0P7BCQ2"/>
<dbReference type="EMBL" id="LGTQ01000006">
    <property type="protein sequence ID" value="KPM48384.1"/>
    <property type="molecule type" value="Genomic_DNA"/>
</dbReference>
<reference evidence="2 3" key="1">
    <citation type="submission" date="2015-07" db="EMBL/GenBank/DDBJ databases">
        <title>The draft genome sequence of Leadbetterella sp. JN14-9.</title>
        <authorList>
            <person name="Liu Y."/>
            <person name="Du J."/>
            <person name="Shao Z."/>
        </authorList>
    </citation>
    <scope>NUCLEOTIDE SEQUENCE [LARGE SCALE GENOMIC DNA]</scope>
    <source>
        <strain evidence="2 3">JN14-9</strain>
    </source>
</reference>
<comment type="caution">
    <text evidence="2">The sequence shown here is derived from an EMBL/GenBank/DDBJ whole genome shotgun (WGS) entry which is preliminary data.</text>
</comment>
<dbReference type="Pfam" id="PF06170">
    <property type="entry name" value="DUF983"/>
    <property type="match status" value="1"/>
</dbReference>
<evidence type="ECO:0000313" key="3">
    <source>
        <dbReference type="Proteomes" id="UP000050454"/>
    </source>
</evidence>
<evidence type="ECO:0000256" key="1">
    <source>
        <dbReference type="SAM" id="Phobius"/>
    </source>
</evidence>
<dbReference type="PATRIC" id="fig|1605367.3.peg.2770"/>
<sequence length="126" mass="14875">MGQLKSALALKCPRCNQGELFESKNPYQPGKMMTMHTHCSNCGLRYEKEQGFFYGAMYVSYMLNIALFVTATVGWYLFIEDLIDWRIYIGIYVLLTVLLVPIIFRYSRSLWMIMMIKYEPEKRGER</sequence>
<dbReference type="STRING" id="1605367.AFM12_06990"/>